<keyword evidence="2" id="KW-1185">Reference proteome</keyword>
<dbReference type="Proteomes" id="UP001246858">
    <property type="component" value="Unassembled WGS sequence"/>
</dbReference>
<gene>
    <name evidence="1" type="ORF">J2X78_001882</name>
</gene>
<comment type="caution">
    <text evidence="1">The sequence shown here is derived from an EMBL/GenBank/DDBJ whole genome shotgun (WGS) entry which is preliminary data.</text>
</comment>
<dbReference type="EMBL" id="JAVDTF010000001">
    <property type="protein sequence ID" value="MDR6783330.1"/>
    <property type="molecule type" value="Genomic_DNA"/>
</dbReference>
<accession>A0ACC6KW01</accession>
<name>A0ACC6KW01_9SPHI</name>
<protein>
    <submittedName>
        <fullName evidence="1">Uncharacterized protein</fullName>
    </submittedName>
</protein>
<proteinExistence type="predicted"/>
<reference evidence="1" key="1">
    <citation type="submission" date="2023-07" db="EMBL/GenBank/DDBJ databases">
        <title>Sorghum-associated microbial communities from plants grown in Nebraska, USA.</title>
        <authorList>
            <person name="Schachtman D."/>
        </authorList>
    </citation>
    <scope>NUCLEOTIDE SEQUENCE</scope>
    <source>
        <strain evidence="1">2697</strain>
    </source>
</reference>
<evidence type="ECO:0000313" key="2">
    <source>
        <dbReference type="Proteomes" id="UP001246858"/>
    </source>
</evidence>
<sequence length="129" mass="15365">MKKLYMLFTFFFIILSGCALFKKTNKITTKDVQSSSKQMESSQLILKRADKETRVFTYWNDSSFYQFQQIKEQGEQAKSGKLRTQEKQQSKQQDKIKKIEPNKFLVYTGVFFLLIVMIWFYGRQRGAKK</sequence>
<evidence type="ECO:0000313" key="1">
    <source>
        <dbReference type="EMBL" id="MDR6783330.1"/>
    </source>
</evidence>
<organism evidence="1 2">
    <name type="scientific">Pedobacter africanus</name>
    <dbReference type="NCBI Taxonomy" id="151894"/>
    <lineage>
        <taxon>Bacteria</taxon>
        <taxon>Pseudomonadati</taxon>
        <taxon>Bacteroidota</taxon>
        <taxon>Sphingobacteriia</taxon>
        <taxon>Sphingobacteriales</taxon>
        <taxon>Sphingobacteriaceae</taxon>
        <taxon>Pedobacter</taxon>
    </lineage>
</organism>